<reference evidence="3" key="1">
    <citation type="submission" date="2013-03" db="EMBL/GenBank/DDBJ databases">
        <title>Genome sequence of Chthonomonas calidirosea, the first sequenced genome from the Armatimonadetes phylum (formally candidate division OP10).</title>
        <authorList>
            <person name="Lee K.C.Y."/>
            <person name="Morgan X.C."/>
            <person name="Dunfield P.F."/>
            <person name="Tamas I."/>
            <person name="Houghton K.M."/>
            <person name="Vyssotski M."/>
            <person name="Ryan J.L.J."/>
            <person name="Lagutin K."/>
            <person name="McDonald I.R."/>
            <person name="Stott M.B."/>
        </authorList>
    </citation>
    <scope>NUCLEOTIDE SEQUENCE [LARGE SCALE GENOMIC DNA]</scope>
    <source>
        <strain evidence="3">DSM 23976 / ICMP 18418 / T49</strain>
    </source>
</reference>
<dbReference type="AlphaFoldDB" id="S0EV52"/>
<dbReference type="eggNOG" id="COG1277">
    <property type="taxonomic scope" value="Bacteria"/>
</dbReference>
<feature type="transmembrane region" description="Helical" evidence="1">
    <location>
        <begin position="20"/>
        <end position="40"/>
    </location>
</feature>
<dbReference type="PANTHER" id="PTHR43471">
    <property type="entry name" value="ABC TRANSPORTER PERMEASE"/>
    <property type="match status" value="1"/>
</dbReference>
<evidence type="ECO:0000313" key="2">
    <source>
        <dbReference type="EMBL" id="CCW35601.1"/>
    </source>
</evidence>
<sequence>MAVAALATLTLKEALRRKTLWAILFGGLLVLGITLLLAIAHMRMEHFVAIGRWSPQEEAIRYPFVRRSITALCLSAIKAFGALFAAVLAGGAISGEIETGVMALLLPRPYPRWQIVAGKWLGLNLLLCGSTLFWTLIAWTSLTLQTHLSLTALLIAGFYLCLYPILVSTIALAFSTVAPRLLGTVFAIALCAIAWFDGVMEGLSVNFNIDVLHRLAIIAGLIVPQGYVGYWVDDVTSDIVFSGGPRTWSSPRFLTEWGAQHLHFPRLDALYVLLYLIAFFILGVVLFERRDVI</sequence>
<dbReference type="HOGENOM" id="CLU_948968_0_0_0"/>
<dbReference type="STRING" id="454171.CP488_02304"/>
<dbReference type="GO" id="GO:0005886">
    <property type="term" value="C:plasma membrane"/>
    <property type="evidence" value="ECO:0007669"/>
    <property type="project" value="UniProtKB-SubCell"/>
</dbReference>
<dbReference type="Proteomes" id="UP000014227">
    <property type="component" value="Chromosome I"/>
</dbReference>
<keyword evidence="3" id="KW-1185">Reference proteome</keyword>
<evidence type="ECO:0000313" key="3">
    <source>
        <dbReference type="Proteomes" id="UP000014227"/>
    </source>
</evidence>
<accession>S0EV52</accession>
<dbReference type="KEGG" id="ccz:CCALI_01788"/>
<protein>
    <submittedName>
        <fullName evidence="2">ABC-type transport system involved in multi-copper enzyme maturation, permease component</fullName>
    </submittedName>
</protein>
<keyword evidence="1" id="KW-0472">Membrane</keyword>
<keyword evidence="1" id="KW-0812">Transmembrane</keyword>
<feature type="transmembrane region" description="Helical" evidence="1">
    <location>
        <begin position="113"/>
        <end position="139"/>
    </location>
</feature>
<feature type="transmembrane region" description="Helical" evidence="1">
    <location>
        <begin position="181"/>
        <end position="199"/>
    </location>
</feature>
<dbReference type="PATRIC" id="fig|1303518.3.peg.1849"/>
<dbReference type="GO" id="GO:0140359">
    <property type="term" value="F:ABC-type transporter activity"/>
    <property type="evidence" value="ECO:0007669"/>
    <property type="project" value="InterPro"/>
</dbReference>
<organism evidence="2 3">
    <name type="scientific">Chthonomonas calidirosea (strain DSM 23976 / ICMP 18418 / T49)</name>
    <dbReference type="NCBI Taxonomy" id="1303518"/>
    <lineage>
        <taxon>Bacteria</taxon>
        <taxon>Bacillati</taxon>
        <taxon>Armatimonadota</taxon>
        <taxon>Chthonomonadia</taxon>
        <taxon>Chthonomonadales</taxon>
        <taxon>Chthonomonadaceae</taxon>
        <taxon>Chthonomonas</taxon>
    </lineage>
</organism>
<keyword evidence="1" id="KW-1133">Transmembrane helix</keyword>
<dbReference type="RefSeq" id="WP_016483129.1">
    <property type="nucleotide sequence ID" value="NC_021487.1"/>
</dbReference>
<dbReference type="InParanoid" id="S0EV52"/>
<evidence type="ECO:0000256" key="1">
    <source>
        <dbReference type="SAM" id="Phobius"/>
    </source>
</evidence>
<name>S0EV52_CHTCT</name>
<dbReference type="Pfam" id="PF12679">
    <property type="entry name" value="ABC2_membrane_2"/>
    <property type="match status" value="1"/>
</dbReference>
<feature type="transmembrane region" description="Helical" evidence="1">
    <location>
        <begin position="269"/>
        <end position="287"/>
    </location>
</feature>
<dbReference type="EMBL" id="HF951689">
    <property type="protein sequence ID" value="CCW35601.1"/>
    <property type="molecule type" value="Genomic_DNA"/>
</dbReference>
<gene>
    <name evidence="2" type="ORF">CCALI_01788</name>
</gene>
<proteinExistence type="predicted"/>
<feature type="transmembrane region" description="Helical" evidence="1">
    <location>
        <begin position="151"/>
        <end position="175"/>
    </location>
</feature>